<proteinExistence type="inferred from homology"/>
<evidence type="ECO:0000256" key="6">
    <source>
        <dbReference type="ARBA" id="ARBA00022553"/>
    </source>
</evidence>
<feature type="transmembrane region" description="Helical" evidence="18">
    <location>
        <begin position="1576"/>
        <end position="1607"/>
    </location>
</feature>
<dbReference type="Pfam" id="PF11933">
    <property type="entry name" value="Na_trans_cytopl"/>
    <property type="match status" value="1"/>
</dbReference>
<dbReference type="InterPro" id="IPR010526">
    <property type="entry name" value="Na_trans_assoc_dom"/>
</dbReference>
<dbReference type="Proteomes" id="UP000838878">
    <property type="component" value="Chromosome 5"/>
</dbReference>
<feature type="compositionally biased region" description="Pro residues" evidence="19">
    <location>
        <begin position="2207"/>
        <end position="2219"/>
    </location>
</feature>
<feature type="domain" description="Sodium ion transport-associated" evidence="21">
    <location>
        <begin position="1218"/>
        <end position="1456"/>
    </location>
</feature>
<evidence type="ECO:0000256" key="15">
    <source>
        <dbReference type="ARBA" id="ARBA00023180"/>
    </source>
</evidence>
<feature type="region of interest" description="Disordered" evidence="19">
    <location>
        <begin position="1358"/>
        <end position="1386"/>
    </location>
</feature>
<evidence type="ECO:0000256" key="3">
    <source>
        <dbReference type="ARBA" id="ARBA00022461"/>
    </source>
</evidence>
<keyword evidence="9 18" id="KW-0851">Voltage-gated channel</keyword>
<feature type="transmembrane region" description="Helical" evidence="18">
    <location>
        <begin position="923"/>
        <end position="951"/>
    </location>
</feature>
<feature type="compositionally biased region" description="Gly residues" evidence="19">
    <location>
        <begin position="2165"/>
        <end position="2181"/>
    </location>
</feature>
<evidence type="ECO:0000256" key="19">
    <source>
        <dbReference type="SAM" id="MobiDB-lite"/>
    </source>
</evidence>
<dbReference type="PANTHER" id="PTHR10037:SF288">
    <property type="entry name" value="SODIUM CHANNEL PROTEIN PARA"/>
    <property type="match status" value="1"/>
</dbReference>
<dbReference type="GO" id="GO:0005248">
    <property type="term" value="F:voltage-gated sodium channel activity"/>
    <property type="evidence" value="ECO:0007669"/>
    <property type="project" value="InterPro"/>
</dbReference>
<reference evidence="24" key="1">
    <citation type="submission" date="2021-12" db="EMBL/GenBank/DDBJ databases">
        <authorList>
            <person name="Martin H S."/>
        </authorList>
    </citation>
    <scope>NUCLEOTIDE SEQUENCE</scope>
</reference>
<dbReference type="PRINTS" id="PR00170">
    <property type="entry name" value="NACHANNEL"/>
</dbReference>
<feature type="transmembrane region" description="Helical" evidence="18">
    <location>
        <begin position="2000"/>
        <end position="2020"/>
    </location>
</feature>
<feature type="domain" description="Ion transport" evidence="20">
    <location>
        <begin position="1068"/>
        <end position="1210"/>
    </location>
</feature>
<feature type="compositionally biased region" description="Basic and acidic residues" evidence="19">
    <location>
        <begin position="1359"/>
        <end position="1385"/>
    </location>
</feature>
<dbReference type="InterPro" id="IPR005821">
    <property type="entry name" value="Ion_trans_dom"/>
</dbReference>
<feature type="transmembrane region" description="Helical" evidence="18">
    <location>
        <begin position="1461"/>
        <end position="1480"/>
    </location>
</feature>
<dbReference type="FunFam" id="1.20.120.350:FF:000023">
    <property type="entry name" value="Sodium channel protein"/>
    <property type="match status" value="1"/>
</dbReference>
<feature type="transmembrane region" description="Helical" evidence="18">
    <location>
        <begin position="1783"/>
        <end position="1801"/>
    </location>
</feature>
<dbReference type="Pfam" id="PF00520">
    <property type="entry name" value="Ion_trans"/>
    <property type="match status" value="5"/>
</dbReference>
<feature type="non-terminal residue" evidence="24">
    <location>
        <position position="2219"/>
    </location>
</feature>
<feature type="compositionally biased region" description="Basic and acidic residues" evidence="19">
    <location>
        <begin position="506"/>
        <end position="518"/>
    </location>
</feature>
<feature type="transmembrane region" description="Helical" evidence="18">
    <location>
        <begin position="1813"/>
        <end position="1832"/>
    </location>
</feature>
<evidence type="ECO:0000256" key="16">
    <source>
        <dbReference type="ARBA" id="ARBA00023201"/>
    </source>
</evidence>
<keyword evidence="14" id="KW-1015">Disulfide bond</keyword>
<evidence type="ECO:0000256" key="17">
    <source>
        <dbReference type="ARBA" id="ARBA00023303"/>
    </source>
</evidence>
<feature type="region of interest" description="Disordered" evidence="19">
    <location>
        <begin position="36"/>
        <end position="82"/>
    </location>
</feature>
<keyword evidence="10 18" id="KW-1133">Transmembrane helix</keyword>
<dbReference type="GO" id="GO:0086010">
    <property type="term" value="P:membrane depolarization during action potential"/>
    <property type="evidence" value="ECO:0007669"/>
    <property type="project" value="TreeGrafter"/>
</dbReference>
<dbReference type="Gene3D" id="1.10.287.70">
    <property type="match status" value="4"/>
</dbReference>
<dbReference type="GO" id="GO:0001518">
    <property type="term" value="C:voltage-gated sodium channel complex"/>
    <property type="evidence" value="ECO:0007669"/>
    <property type="project" value="UniProtKB-UniRule"/>
</dbReference>
<keyword evidence="15" id="KW-0325">Glycoprotein</keyword>
<keyword evidence="7 18" id="KW-0812">Transmembrane</keyword>
<evidence type="ECO:0000313" key="24">
    <source>
        <dbReference type="EMBL" id="CAH0724971.1"/>
    </source>
</evidence>
<organism evidence="24 25">
    <name type="scientific">Brenthis ino</name>
    <name type="common">lesser marbled fritillary</name>
    <dbReference type="NCBI Taxonomy" id="405034"/>
    <lineage>
        <taxon>Eukaryota</taxon>
        <taxon>Metazoa</taxon>
        <taxon>Ecdysozoa</taxon>
        <taxon>Arthropoda</taxon>
        <taxon>Hexapoda</taxon>
        <taxon>Insecta</taxon>
        <taxon>Pterygota</taxon>
        <taxon>Neoptera</taxon>
        <taxon>Endopterygota</taxon>
        <taxon>Lepidoptera</taxon>
        <taxon>Glossata</taxon>
        <taxon>Ditrysia</taxon>
        <taxon>Papilionoidea</taxon>
        <taxon>Nymphalidae</taxon>
        <taxon>Heliconiinae</taxon>
        <taxon>Argynnini</taxon>
        <taxon>Brenthis</taxon>
    </lineage>
</organism>
<dbReference type="InterPro" id="IPR058542">
    <property type="entry name" value="IQ_SCN5A_C"/>
</dbReference>
<feature type="compositionally biased region" description="Acidic residues" evidence="19">
    <location>
        <begin position="63"/>
        <end position="72"/>
    </location>
</feature>
<feature type="transmembrane region" description="Helical" evidence="18">
    <location>
        <begin position="1501"/>
        <end position="1520"/>
    </location>
</feature>
<evidence type="ECO:0000259" key="22">
    <source>
        <dbReference type="Pfam" id="PF11933"/>
    </source>
</evidence>
<evidence type="ECO:0000256" key="8">
    <source>
        <dbReference type="ARBA" id="ARBA00022737"/>
    </source>
</evidence>
<dbReference type="InterPro" id="IPR044564">
    <property type="entry name" value="Na_chnl_inactivation_gate"/>
</dbReference>
<feature type="transmembrane region" description="Helical" evidence="18">
    <location>
        <begin position="1532"/>
        <end position="1555"/>
    </location>
</feature>
<evidence type="ECO:0000256" key="18">
    <source>
        <dbReference type="RuleBase" id="RU361132"/>
    </source>
</evidence>
<dbReference type="Gene3D" id="1.20.120.350">
    <property type="entry name" value="Voltage-gated potassium channels. Chain C"/>
    <property type="match status" value="4"/>
</dbReference>
<comment type="subcellular location">
    <subcellularLocation>
        <location evidence="1 18">Cell membrane</location>
        <topology evidence="1 18">Multi-pass membrane protein</topology>
    </subcellularLocation>
</comment>
<feature type="transmembrane region" description="Helical" evidence="18">
    <location>
        <begin position="1844"/>
        <end position="1863"/>
    </location>
</feature>
<feature type="region of interest" description="Disordered" evidence="19">
    <location>
        <begin position="2157"/>
        <end position="2219"/>
    </location>
</feature>
<dbReference type="SUPFAM" id="SSF81324">
    <property type="entry name" value="Voltage-gated potassium channels"/>
    <property type="match status" value="5"/>
</dbReference>
<evidence type="ECO:0000256" key="13">
    <source>
        <dbReference type="ARBA" id="ARBA00023136"/>
    </source>
</evidence>
<dbReference type="FunFam" id="1.20.120.350:FF:000022">
    <property type="entry name" value="Sodium channel protein"/>
    <property type="match status" value="1"/>
</dbReference>
<feature type="transmembrane region" description="Helical" evidence="18">
    <location>
        <begin position="1907"/>
        <end position="1930"/>
    </location>
</feature>
<feature type="transmembrane region" description="Helical" evidence="18">
    <location>
        <begin position="806"/>
        <end position="829"/>
    </location>
</feature>
<evidence type="ECO:0000313" key="25">
    <source>
        <dbReference type="Proteomes" id="UP000838878"/>
    </source>
</evidence>
<keyword evidence="3 18" id="KW-0894">Sodium channel</keyword>
<keyword evidence="13 18" id="KW-0472">Membrane</keyword>
<feature type="compositionally biased region" description="Basic and acidic residues" evidence="19">
    <location>
        <begin position="445"/>
        <end position="470"/>
    </location>
</feature>
<evidence type="ECO:0000256" key="11">
    <source>
        <dbReference type="ARBA" id="ARBA00023053"/>
    </source>
</evidence>
<feature type="domain" description="SCN5A-like C-terminal IQ motif" evidence="23">
    <location>
        <begin position="2136"/>
        <end position="2162"/>
    </location>
</feature>
<feature type="domain" description="Ion transport" evidence="20">
    <location>
        <begin position="151"/>
        <end position="436"/>
    </location>
</feature>
<feature type="transmembrane region" description="Helical" evidence="18">
    <location>
        <begin position="273"/>
        <end position="292"/>
    </location>
</feature>
<keyword evidence="17 18" id="KW-0407">Ion channel</keyword>
<feature type="compositionally biased region" description="Basic and acidic residues" evidence="19">
    <location>
        <begin position="36"/>
        <end position="54"/>
    </location>
</feature>
<sequence>MSEDLDSISEEERSLFRPFTRESLAAIEARIAEEHAKQKELEKKRAEGETDLGRTKKKKEVRYDDEDEDEGPQPDATLEQGLPLPVRMQGTFPLELASTPLEDIDPFYHNQTTFVVISKGKDIFRFSATNALWILDPFNPIRRVAIYILVHPLFSLFIITTILVNCILMIMPTTPTVESTEVIFTGIYTFESAVKVMARGFILQPFTYLRDAWNWLDFVVIALAYVTMGIDLGNLAALRTFRVLRALKTVAIVPGLKTIVGAVIESVKNLRDVIILTMFSLSVFALMGLQIYMGVLTQKCIKVFPEDGSWGNLTDENWERFCQNETNWYGEDGDYPLCGNSSGAGQCEPGYICLQGYGPNPNYGYTSFDTFGWAFLSAFRLMTQDYWENLYQLVLRSAGSWHVLFFVVIIFLGSFYLVNLILAIVAMSYDELQKKAEEEEQAEEEALREAEQKAAARADKQEAREAHAREQAAAAEAAAYAEAHPAKSPSDSSCQSYELFVNQERGNQDDNTRERMSLRSDPFQDSVSTQPTHKPESHHEPARRRKVSMASLSLPGSPFNLRRGSRGSHQMALRPNGRNRYPPGADRKPLVLSTYLDAQEHLPYADDSNAVTPMSEENGAIIIPVYYANLGSRHSSYTSHQSRLSYTSHGDLLGGKPQTKEARLRGRSASRNHSVTSQPHAYPLPRQDSSLASRPLREYEISTTECTDEAGKVLKQSNDNPFIESSQQPNVVDMRDVMVLNEIIEQAGRQSRASDQNVSVYYFPTAEDDEDGPTFKERLLECLMKGIDFFCVWDCCWLWLEFQKYVALLVFDPFVELFITLCIVVNTLFMALDHHDMDKDMEKALKSGNYFFTATFGIEAMFKLIAMSPKYYFQEGWNVFDFIIVALSLLELGLEGVQGLSVLRSFRLLRVFKLAKSWPALNLIISIMGRTVGALGNLTFVLCIIIFIFALHTPQYLTQGLIDHYSHTGPFGPRSGFITRNMAHHGHHTNGPEMRHVIKLFHAACDYKLSFASSNIEPTCSFASRGNKSTHIFDRLLKHTFANSSLSDLELLKQFRILPMYDIGYLEELERLRVFRKLRVFKLAKSWPTLNLLISIMGRTMGALGNLTFVLCIIIFIFAVMGMQLFGKNYVDYVDRFPDGDLPRWNFTDFMHSFMIVFRVLCGEWIESMWDCMLVGDVSCIPFFLATVVIGNLVVLNLFLALLLSNFGSSNLSSPTADQDTNKIAEAFNRISRFIDWIKKNVAEILKLVKNKLTNQIAIHAPERVDNELELGADIDDGVLYKDKKLKDQVEVAIGDGMEFTIPGDNKYKKGKMLMNNINAITDNHTDNRINFELNHHGYPIQDDDTISQKSYGSHKIRSFKDESHKGSADTIDGEEKKDASKEELGLEEEMIPDEDAAQLDLAKMDIKVVEGEGVIDDTPSDCCPEPCYQRFPFLAGDDESPFWQGWAMLRLKTFRLIENTYFETAVITMILLSSLALALEDVHLPHRPILQDILYYMDRIFTVIFFIEMLIKWLALGFQKYFTNAWCWLDFIIVMVSLINFVAALCGAGGIQAFKTMRTLRALRPLRAMSRMQGMRVVVNALVQAIPSIFNVLLVCLIFWLIFAIMGVQLFAGKYFKCVDMNHTTLSHEIIPDKNACILENYTWENSPMNFDHVGKAYLCLFQVATFKGWIQIMNDAIDSREVGRQPIRETNIYMYLYFVFFIIFGSFFTLNLFIGVIIDNFNEQKKKAGGSLEMFMTEDQKKYYNAMKKMGSKKPLKAIPRPRWRPQAIVFEIVTDKKFDMIIMLFIGLNMLTMTLDHYQQSDTFSAVLDYLNMIFIVIFSSECLLKIFALRYHYFVEPWNLFDFVVVMFSILSLVLSDIIEKYFVSPTLLRVVRVAKVGRVLRLVKGAKGIRTLLFALAMSLPALFNICLLLFLVMFIFAIFGMSFFMHVKDKGGLDDVYNFKTFVQSMILLFQMSTSAGWDGVLDGIINEEECDLPDNERGYPGNCGSATIGITYLLSYLVISFLIVINMYIAVILENYSQATEDVQEGLTDDDYDMYYEIWQRFDPEGTQYIRYDQLSDFLDVLEPPLQIHKPNKYKIISMDIPICRGDMMFCVDILDALTKDFFARKGNPIEEPVEVGRPDEVGYEPVSSTLWRQREEYCARLIQHAWRRHRRAQSPGGSAGEAEGGAGGAGEGGAPTAVLLDGGAGGAHRVVLQAAGAAPRPPEPAPPPAPV</sequence>
<dbReference type="InterPro" id="IPR024583">
    <property type="entry name" value="Na_trans_cytopl"/>
</dbReference>
<evidence type="ECO:0000256" key="14">
    <source>
        <dbReference type="ARBA" id="ARBA00023157"/>
    </source>
</evidence>
<protein>
    <recommendedName>
        <fullName evidence="18">Sodium channel protein</fullName>
    </recommendedName>
</protein>
<dbReference type="OrthoDB" id="2984333at2759"/>
<evidence type="ECO:0000256" key="1">
    <source>
        <dbReference type="ARBA" id="ARBA00004651"/>
    </source>
</evidence>
<dbReference type="EMBL" id="OV170225">
    <property type="protein sequence ID" value="CAH0724971.1"/>
    <property type="molecule type" value="Genomic_DNA"/>
</dbReference>
<feature type="domain" description="Ion transport" evidence="20">
    <location>
        <begin position="1780"/>
        <end position="2029"/>
    </location>
</feature>
<comment type="caution">
    <text evidence="18">Lacks conserved residue(s) required for the propagation of feature annotation.</text>
</comment>
<feature type="compositionally biased region" description="Low complexity" evidence="19">
    <location>
        <begin position="471"/>
        <end position="483"/>
    </location>
</feature>
<name>A0A8J9URA3_9NEOP</name>
<feature type="transmembrane region" description="Helical" evidence="18">
    <location>
        <begin position="215"/>
        <end position="237"/>
    </location>
</feature>
<comment type="function">
    <text evidence="18">Mediates the voltage-dependent sodium ion permeability of excitable membranes. Assuming opened or closed conformations in response to the voltage difference across the membrane, the protein forms a sodium-selective channel through which Na(+) ions may pass in accordance with their electrochemical gradient.</text>
</comment>
<dbReference type="FunFam" id="1.10.287.70:FF:000047">
    <property type="entry name" value="Sodium channel protein"/>
    <property type="match status" value="1"/>
</dbReference>
<dbReference type="InterPro" id="IPR001696">
    <property type="entry name" value="Na_channel_asu"/>
</dbReference>
<feature type="domain" description="Voltage-gated Na+ ion channel cytoplasmic" evidence="22">
    <location>
        <begin position="550"/>
        <end position="651"/>
    </location>
</feature>
<dbReference type="Pfam" id="PF06512">
    <property type="entry name" value="Na_trans_assoc"/>
    <property type="match status" value="1"/>
</dbReference>
<dbReference type="FunFam" id="1.10.238.10:FF:000061">
    <property type="entry name" value="Sodium channel protein"/>
    <property type="match status" value="1"/>
</dbReference>
<evidence type="ECO:0000256" key="4">
    <source>
        <dbReference type="ARBA" id="ARBA00022475"/>
    </source>
</evidence>
<keyword evidence="5" id="KW-0691">RNA editing</keyword>
<feature type="region of interest" description="Disordered" evidence="19">
    <location>
        <begin position="641"/>
        <end position="690"/>
    </location>
</feature>
<evidence type="ECO:0000259" key="21">
    <source>
        <dbReference type="Pfam" id="PF06512"/>
    </source>
</evidence>
<comment type="similarity">
    <text evidence="18">Belongs to the sodium channel (TC 1.A.1.10) family.</text>
</comment>
<keyword evidence="25" id="KW-1185">Reference proteome</keyword>
<feature type="domain" description="Ion transport" evidence="20">
    <location>
        <begin position="813"/>
        <end position="957"/>
    </location>
</feature>
<feature type="transmembrane region" description="Helical" evidence="18">
    <location>
        <begin position="1694"/>
        <end position="1720"/>
    </location>
</feature>
<evidence type="ECO:0000256" key="5">
    <source>
        <dbReference type="ARBA" id="ARBA00022495"/>
    </source>
</evidence>
<feature type="transmembrane region" description="Helical" evidence="18">
    <location>
        <begin position="1183"/>
        <end position="1204"/>
    </location>
</feature>
<dbReference type="FunFam" id="1.20.120.350:FF:000019">
    <property type="entry name" value="Sodium channel protein"/>
    <property type="match status" value="1"/>
</dbReference>
<evidence type="ECO:0000259" key="20">
    <source>
        <dbReference type="Pfam" id="PF00520"/>
    </source>
</evidence>
<dbReference type="PANTHER" id="PTHR10037">
    <property type="entry name" value="VOLTAGE-GATED CATION CHANNEL CALCIUM AND SODIUM"/>
    <property type="match status" value="1"/>
</dbReference>
<dbReference type="FunFam" id="1.20.120.350:FF:000026">
    <property type="entry name" value="Sodium channel protein"/>
    <property type="match status" value="1"/>
</dbReference>
<evidence type="ECO:0000256" key="2">
    <source>
        <dbReference type="ARBA" id="ARBA00022448"/>
    </source>
</evidence>
<feature type="region of interest" description="Disordered" evidence="19">
    <location>
        <begin position="440"/>
        <end position="585"/>
    </location>
</feature>
<keyword evidence="16 18" id="KW-0739">Sodium transport</keyword>
<dbReference type="InterPro" id="IPR027359">
    <property type="entry name" value="Volt_channel_dom_sf"/>
</dbReference>
<evidence type="ECO:0000259" key="23">
    <source>
        <dbReference type="Pfam" id="PF24609"/>
    </source>
</evidence>
<evidence type="ECO:0000256" key="7">
    <source>
        <dbReference type="ARBA" id="ARBA00022692"/>
    </source>
</evidence>
<dbReference type="GO" id="GO:0019228">
    <property type="term" value="P:neuronal action potential"/>
    <property type="evidence" value="ECO:0007669"/>
    <property type="project" value="TreeGrafter"/>
</dbReference>
<feature type="transmembrane region" description="Helical" evidence="18">
    <location>
        <begin position="249"/>
        <end position="267"/>
    </location>
</feature>
<feature type="transmembrane region" description="Helical" evidence="18">
    <location>
        <begin position="144"/>
        <end position="171"/>
    </location>
</feature>
<gene>
    <name evidence="24" type="ORF">BINO364_LOCUS10607</name>
</gene>
<accession>A0A8J9URA3</accession>
<dbReference type="Gene3D" id="1.10.238.10">
    <property type="entry name" value="EF-hand"/>
    <property type="match status" value="1"/>
</dbReference>
<dbReference type="Pfam" id="PF24609">
    <property type="entry name" value="IQ_SCN5A_C"/>
    <property type="match status" value="1"/>
</dbReference>
<keyword evidence="2 18" id="KW-0813">Transport</keyword>
<keyword evidence="6" id="KW-0597">Phosphoprotein</keyword>
<keyword evidence="4" id="KW-1003">Cell membrane</keyword>
<keyword evidence="8" id="KW-0677">Repeat</keyword>
<feature type="transmembrane region" description="Helical" evidence="18">
    <location>
        <begin position="403"/>
        <end position="425"/>
    </location>
</feature>
<keyword evidence="12 18" id="KW-0406">Ion transport</keyword>
<keyword evidence="11 18" id="KW-0915">Sodium</keyword>
<evidence type="ECO:0000256" key="12">
    <source>
        <dbReference type="ARBA" id="ARBA00023065"/>
    </source>
</evidence>
<feature type="domain" description="Ion transport" evidence="20">
    <location>
        <begin position="1461"/>
        <end position="1730"/>
    </location>
</feature>
<dbReference type="FunFam" id="1.10.287.70:FF:000046">
    <property type="entry name" value="Sodium channel protein"/>
    <property type="match status" value="1"/>
</dbReference>
<feature type="compositionally biased region" description="Polar residues" evidence="19">
    <location>
        <begin position="523"/>
        <end position="532"/>
    </location>
</feature>
<feature type="transmembrane region" description="Helical" evidence="18">
    <location>
        <begin position="1103"/>
        <end position="1125"/>
    </location>
</feature>
<feature type="transmembrane region" description="Helical" evidence="18">
    <location>
        <begin position="1145"/>
        <end position="1162"/>
    </location>
</feature>
<dbReference type="InterPro" id="IPR043203">
    <property type="entry name" value="VGCC_Ca_Na"/>
</dbReference>
<evidence type="ECO:0000256" key="10">
    <source>
        <dbReference type="ARBA" id="ARBA00022989"/>
    </source>
</evidence>
<evidence type="ECO:0000256" key="9">
    <source>
        <dbReference type="ARBA" id="ARBA00022882"/>
    </source>
</evidence>
<feature type="transmembrane region" description="Helical" evidence="18">
    <location>
        <begin position="849"/>
        <end position="867"/>
    </location>
</feature>
<dbReference type="CDD" id="cd13433">
    <property type="entry name" value="Na_channel_gate"/>
    <property type="match status" value="1"/>
</dbReference>